<keyword evidence="5 6" id="KW-0472">Membrane</keyword>
<dbReference type="AlphaFoldDB" id="A0A2Z6B0V5"/>
<evidence type="ECO:0000256" key="1">
    <source>
        <dbReference type="ARBA" id="ARBA00004651"/>
    </source>
</evidence>
<dbReference type="InterPro" id="IPR015414">
    <property type="entry name" value="TMEM64"/>
</dbReference>
<feature type="transmembrane region" description="Helical" evidence="6">
    <location>
        <begin position="189"/>
        <end position="211"/>
    </location>
</feature>
<dbReference type="InterPro" id="IPR032816">
    <property type="entry name" value="VTT_dom"/>
</dbReference>
<keyword evidence="2 6" id="KW-1003">Cell membrane</keyword>
<dbReference type="GO" id="GO:0005886">
    <property type="term" value="C:plasma membrane"/>
    <property type="evidence" value="ECO:0007669"/>
    <property type="project" value="UniProtKB-SubCell"/>
</dbReference>
<evidence type="ECO:0000313" key="8">
    <source>
        <dbReference type="EMBL" id="BBD09078.1"/>
    </source>
</evidence>
<evidence type="ECO:0000256" key="3">
    <source>
        <dbReference type="ARBA" id="ARBA00022692"/>
    </source>
</evidence>
<sequence length="223" mass="23921">MDRKQARTYLKGSIMLATLVGVGLALRMAGLDEALNERWIDAHIRGQGLAGWALFIGMAGLFTGIGLPRQIISFLAGYAYGFIGGTLAGTIGTALGCALAFCFARFLGRRTVTERFGGKIGKVDKFLRNNPFSMTLIIRFMPVGSNILTNLVAGVSSVGALPFLAGSTIGFIPQTLIFALLGSGFKVDFAWRVTLAVILFGISTWWGFVLYRKKRAGSVINGD</sequence>
<feature type="transmembrane region" description="Helical" evidence="6">
    <location>
        <begin position="79"/>
        <end position="107"/>
    </location>
</feature>
<feature type="domain" description="VTT" evidence="7">
    <location>
        <begin position="67"/>
        <end position="183"/>
    </location>
</feature>
<reference evidence="8 9" key="1">
    <citation type="journal article" date="2018" name="Sci. Adv.">
        <title>Multi-heme cytochromes provide a pathway for survival in energy-limited environments.</title>
        <authorList>
            <person name="Deng X."/>
            <person name="Dohmae N."/>
            <person name="Nealson K.H."/>
            <person name="Hashimoto K."/>
            <person name="Okamoto A."/>
        </authorList>
    </citation>
    <scope>NUCLEOTIDE SEQUENCE [LARGE SCALE GENOMIC DNA]</scope>
    <source>
        <strain evidence="8 9">IS5</strain>
    </source>
</reference>
<keyword evidence="4 6" id="KW-1133">Transmembrane helix</keyword>
<proteinExistence type="inferred from homology"/>
<comment type="subcellular location">
    <subcellularLocation>
        <location evidence="1 6">Cell membrane</location>
        <topology evidence="1 6">Multi-pass membrane protein</topology>
    </subcellularLocation>
</comment>
<organism evidence="8 9">
    <name type="scientific">Desulfovibrio ferrophilus</name>
    <dbReference type="NCBI Taxonomy" id="241368"/>
    <lineage>
        <taxon>Bacteria</taxon>
        <taxon>Pseudomonadati</taxon>
        <taxon>Thermodesulfobacteriota</taxon>
        <taxon>Desulfovibrionia</taxon>
        <taxon>Desulfovibrionales</taxon>
        <taxon>Desulfovibrionaceae</taxon>
        <taxon>Desulfovibrio</taxon>
    </lineage>
</organism>
<dbReference type="EMBL" id="AP017378">
    <property type="protein sequence ID" value="BBD09078.1"/>
    <property type="molecule type" value="Genomic_DNA"/>
</dbReference>
<evidence type="ECO:0000259" key="7">
    <source>
        <dbReference type="Pfam" id="PF09335"/>
    </source>
</evidence>
<dbReference type="PANTHER" id="PTHR12677:SF59">
    <property type="entry name" value="GOLGI APPARATUS MEMBRANE PROTEIN TVP38-RELATED"/>
    <property type="match status" value="1"/>
</dbReference>
<evidence type="ECO:0000313" key="9">
    <source>
        <dbReference type="Proteomes" id="UP000269883"/>
    </source>
</evidence>
<dbReference type="Pfam" id="PF09335">
    <property type="entry name" value="VTT_dom"/>
    <property type="match status" value="1"/>
</dbReference>
<accession>A0A2Z6B0V5</accession>
<dbReference type="Proteomes" id="UP000269883">
    <property type="component" value="Chromosome"/>
</dbReference>
<protein>
    <recommendedName>
        <fullName evidence="6">TVP38/TMEM64 family membrane protein</fullName>
    </recommendedName>
</protein>
<dbReference type="PANTHER" id="PTHR12677">
    <property type="entry name" value="GOLGI APPARATUS MEMBRANE PROTEIN TVP38-RELATED"/>
    <property type="match status" value="1"/>
</dbReference>
<keyword evidence="3 6" id="KW-0812">Transmembrane</keyword>
<evidence type="ECO:0000256" key="4">
    <source>
        <dbReference type="ARBA" id="ARBA00022989"/>
    </source>
</evidence>
<dbReference type="KEGG" id="dfl:DFE_2352"/>
<dbReference type="RefSeq" id="WP_126379749.1">
    <property type="nucleotide sequence ID" value="NZ_AP017378.1"/>
</dbReference>
<feature type="transmembrane region" description="Helical" evidence="6">
    <location>
        <begin position="49"/>
        <end position="67"/>
    </location>
</feature>
<evidence type="ECO:0000256" key="6">
    <source>
        <dbReference type="RuleBase" id="RU366058"/>
    </source>
</evidence>
<gene>
    <name evidence="8" type="ORF">DFE_2352</name>
</gene>
<comment type="similarity">
    <text evidence="6">Belongs to the TVP38/TMEM64 family.</text>
</comment>
<keyword evidence="9" id="KW-1185">Reference proteome</keyword>
<evidence type="ECO:0000256" key="2">
    <source>
        <dbReference type="ARBA" id="ARBA00022475"/>
    </source>
</evidence>
<evidence type="ECO:0000256" key="5">
    <source>
        <dbReference type="ARBA" id="ARBA00023136"/>
    </source>
</evidence>
<name>A0A2Z6B0V5_9BACT</name>
<comment type="caution">
    <text evidence="6">Lacks conserved residue(s) required for the propagation of feature annotation.</text>
</comment>
<dbReference type="OrthoDB" id="7348996at2"/>